<dbReference type="AlphaFoldDB" id="A0A016WBM5"/>
<dbReference type="GO" id="GO:0016020">
    <property type="term" value="C:membrane"/>
    <property type="evidence" value="ECO:0007669"/>
    <property type="project" value="UniProtKB-SubCell"/>
</dbReference>
<dbReference type="InterPro" id="IPR017452">
    <property type="entry name" value="GPCR_Rhodpsn_7TM"/>
</dbReference>
<dbReference type="PANTHER" id="PTHR47632">
    <property type="entry name" value="FMRFAMIDE PEPTIDE RECEPTOR FAMILY-RELATED"/>
    <property type="match status" value="1"/>
</dbReference>
<evidence type="ECO:0000256" key="1">
    <source>
        <dbReference type="ARBA" id="ARBA00004370"/>
    </source>
</evidence>
<evidence type="ECO:0000313" key="8">
    <source>
        <dbReference type="Proteomes" id="UP000024635"/>
    </source>
</evidence>
<sequence length="224" mass="24772">MNASSSCNNETVANGQCHGLSICGWCYDYGEARIVSKEYETFNSIVISFLLPSIGFLGLVGNGLSAFTYSRKEMVSSLNVYLCALACSDIVIILTAFFLFFMESMRKRSEAITYYFAVLSPVMFPLGLTAQTLSVFITVASAFDCLILVAASERVRNMFCSVWTSLLILFIIVCVAFLYNSPHMFEIYVVDCWSMPYGAVSKDVCPTALRSNPIIAFLGSYISK</sequence>
<dbReference type="SUPFAM" id="SSF81321">
    <property type="entry name" value="Family A G protein-coupled receptor-like"/>
    <property type="match status" value="1"/>
</dbReference>
<feature type="domain" description="G-protein coupled receptors family 1 profile" evidence="6">
    <location>
        <begin position="61"/>
        <end position="224"/>
    </location>
</feature>
<comment type="subcellular location">
    <subcellularLocation>
        <location evidence="1">Membrane</location>
    </subcellularLocation>
</comment>
<dbReference type="EMBL" id="JARK01000467">
    <property type="protein sequence ID" value="EYC36687.1"/>
    <property type="molecule type" value="Genomic_DNA"/>
</dbReference>
<keyword evidence="3 5" id="KW-1133">Transmembrane helix</keyword>
<evidence type="ECO:0000259" key="6">
    <source>
        <dbReference type="PROSITE" id="PS50262"/>
    </source>
</evidence>
<comment type="caution">
    <text evidence="7">The sequence shown here is derived from an EMBL/GenBank/DDBJ whole genome shotgun (WGS) entry which is preliminary data.</text>
</comment>
<dbReference type="PROSITE" id="PS50262">
    <property type="entry name" value="G_PROTEIN_RECEP_F1_2"/>
    <property type="match status" value="1"/>
</dbReference>
<keyword evidence="8" id="KW-1185">Reference proteome</keyword>
<feature type="transmembrane region" description="Helical" evidence="5">
    <location>
        <begin position="45"/>
        <end position="67"/>
    </location>
</feature>
<feature type="transmembrane region" description="Helical" evidence="5">
    <location>
        <begin position="158"/>
        <end position="179"/>
    </location>
</feature>
<dbReference type="InterPro" id="IPR053326">
    <property type="entry name" value="GPCR1-like"/>
</dbReference>
<evidence type="ECO:0000313" key="7">
    <source>
        <dbReference type="EMBL" id="EYC36687.1"/>
    </source>
</evidence>
<evidence type="ECO:0000256" key="2">
    <source>
        <dbReference type="ARBA" id="ARBA00022692"/>
    </source>
</evidence>
<evidence type="ECO:0000256" key="5">
    <source>
        <dbReference type="SAM" id="Phobius"/>
    </source>
</evidence>
<accession>A0A016WBM5</accession>
<feature type="transmembrane region" description="Helical" evidence="5">
    <location>
        <begin position="134"/>
        <end position="151"/>
    </location>
</feature>
<reference evidence="8" key="1">
    <citation type="journal article" date="2015" name="Nat. Genet.">
        <title>The genome and transcriptome of the zoonotic hookworm Ancylostoma ceylanicum identify infection-specific gene families.</title>
        <authorList>
            <person name="Schwarz E.M."/>
            <person name="Hu Y."/>
            <person name="Antoshechkin I."/>
            <person name="Miller M.M."/>
            <person name="Sternberg P.W."/>
            <person name="Aroian R.V."/>
        </authorList>
    </citation>
    <scope>NUCLEOTIDE SEQUENCE</scope>
    <source>
        <strain evidence="8">HY135</strain>
    </source>
</reference>
<proteinExistence type="predicted"/>
<keyword evidence="4 5" id="KW-0472">Membrane</keyword>
<dbReference type="Proteomes" id="UP000024635">
    <property type="component" value="Unassembled WGS sequence"/>
</dbReference>
<evidence type="ECO:0000256" key="3">
    <source>
        <dbReference type="ARBA" id="ARBA00022989"/>
    </source>
</evidence>
<organism evidence="7 8">
    <name type="scientific">Ancylostoma ceylanicum</name>
    <dbReference type="NCBI Taxonomy" id="53326"/>
    <lineage>
        <taxon>Eukaryota</taxon>
        <taxon>Metazoa</taxon>
        <taxon>Ecdysozoa</taxon>
        <taxon>Nematoda</taxon>
        <taxon>Chromadorea</taxon>
        <taxon>Rhabditida</taxon>
        <taxon>Rhabditina</taxon>
        <taxon>Rhabditomorpha</taxon>
        <taxon>Strongyloidea</taxon>
        <taxon>Ancylostomatidae</taxon>
        <taxon>Ancylostomatinae</taxon>
        <taxon>Ancylostoma</taxon>
    </lineage>
</organism>
<evidence type="ECO:0000256" key="4">
    <source>
        <dbReference type="ARBA" id="ARBA00023136"/>
    </source>
</evidence>
<feature type="transmembrane region" description="Helical" evidence="5">
    <location>
        <begin position="79"/>
        <end position="100"/>
    </location>
</feature>
<gene>
    <name evidence="7" type="primary">Acey_s0867.g2775</name>
    <name evidence="7" type="ORF">Y032_0867g2775</name>
</gene>
<name>A0A016WBM5_9BILA</name>
<dbReference type="OrthoDB" id="10011262at2759"/>
<protein>
    <recommendedName>
        <fullName evidence="6">G-protein coupled receptors family 1 profile domain-containing protein</fullName>
    </recommendedName>
</protein>
<dbReference type="STRING" id="53326.A0A016WBM5"/>
<dbReference type="CDD" id="cd14978">
    <property type="entry name" value="7tmA_FMRFamide_R-like"/>
    <property type="match status" value="1"/>
</dbReference>
<dbReference type="Gene3D" id="1.20.1070.10">
    <property type="entry name" value="Rhodopsin 7-helix transmembrane proteins"/>
    <property type="match status" value="1"/>
</dbReference>
<keyword evidence="2 5" id="KW-0812">Transmembrane</keyword>
<dbReference type="PANTHER" id="PTHR47632:SF2">
    <property type="entry name" value="G-PROTEIN COUPLED RECEPTOR FRPR-1-RELATED"/>
    <property type="match status" value="1"/>
</dbReference>